<proteinExistence type="predicted"/>
<dbReference type="AlphaFoldDB" id="A0A4P2QD90"/>
<dbReference type="Pfam" id="PF01370">
    <property type="entry name" value="Epimerase"/>
    <property type="match status" value="1"/>
</dbReference>
<evidence type="ECO:0000313" key="3">
    <source>
        <dbReference type="Proteomes" id="UP000295781"/>
    </source>
</evidence>
<reference evidence="2 3" key="1">
    <citation type="submission" date="2015-09" db="EMBL/GenBank/DDBJ databases">
        <title>Sorangium comparison.</title>
        <authorList>
            <person name="Zaburannyi N."/>
            <person name="Bunk B."/>
            <person name="Overmann J."/>
            <person name="Mueller R."/>
        </authorList>
    </citation>
    <scope>NUCLEOTIDE SEQUENCE [LARGE SCALE GENOMIC DNA]</scope>
    <source>
        <strain evidence="2 3">So ceGT47</strain>
    </source>
</reference>
<dbReference type="Gene3D" id="3.40.50.720">
    <property type="entry name" value="NAD(P)-binding Rossmann-like Domain"/>
    <property type="match status" value="1"/>
</dbReference>
<feature type="domain" description="NAD-dependent epimerase/dehydratase" evidence="1">
    <location>
        <begin position="9"/>
        <end position="172"/>
    </location>
</feature>
<dbReference type="InterPro" id="IPR036291">
    <property type="entry name" value="NAD(P)-bd_dom_sf"/>
</dbReference>
<organism evidence="2 3">
    <name type="scientific">Sorangium cellulosum</name>
    <name type="common">Polyangium cellulosum</name>
    <dbReference type="NCBI Taxonomy" id="56"/>
    <lineage>
        <taxon>Bacteria</taxon>
        <taxon>Pseudomonadati</taxon>
        <taxon>Myxococcota</taxon>
        <taxon>Polyangia</taxon>
        <taxon>Polyangiales</taxon>
        <taxon>Polyangiaceae</taxon>
        <taxon>Sorangium</taxon>
    </lineage>
</organism>
<dbReference type="InterPro" id="IPR001509">
    <property type="entry name" value="Epimerase_deHydtase"/>
</dbReference>
<dbReference type="Proteomes" id="UP000295781">
    <property type="component" value="Chromosome"/>
</dbReference>
<dbReference type="RefSeq" id="WP_129356069.1">
    <property type="nucleotide sequence ID" value="NZ_CP012670.1"/>
</dbReference>
<dbReference type="PANTHER" id="PTHR43245:SF55">
    <property type="entry name" value="NAD(P)-BINDING DOMAIN-CONTAINING PROTEIN"/>
    <property type="match status" value="1"/>
</dbReference>
<evidence type="ECO:0000313" key="2">
    <source>
        <dbReference type="EMBL" id="AUX27649.1"/>
    </source>
</evidence>
<sequence length="332" mass="37189">MKQTPDPLILVTGATGKVGRAFIARLLAEPGFARWRVRALCHHRSLPPHERVESIFGAIQDRAVVQRALEGVSHVLHLATSKETPEDAMDVSVRGLFWLLEGCRTSAAFRQFILIGGDAAIGHFHYPHPVPVVETQPHSAYPGCYALSKVLEETMLQQYFIQYGLNGCCLRAPWIMEKDDLRFHLSFGSDVFGAPRWCDLVGAEAAAAYAARGAIPVLLDQAGAGVLRNFVHVDDLVGAIVAAIDHPRARQQLMNVCMDEPLDYARLGEHLARSRGCPLVQIRERYHSTWLDNSKAKFLLGWRPKYDMERLVESAWAYQRAADDPRRIWYPG</sequence>
<dbReference type="SUPFAM" id="SSF51735">
    <property type="entry name" value="NAD(P)-binding Rossmann-fold domains"/>
    <property type="match status" value="1"/>
</dbReference>
<accession>A0A4P2QD90</accession>
<evidence type="ECO:0000259" key="1">
    <source>
        <dbReference type="Pfam" id="PF01370"/>
    </source>
</evidence>
<protein>
    <submittedName>
        <fullName evidence="2">UDP-glucose 4-epimerase</fullName>
    </submittedName>
</protein>
<dbReference type="InterPro" id="IPR050177">
    <property type="entry name" value="Lipid_A_modif_metabolic_enz"/>
</dbReference>
<dbReference type="EMBL" id="CP012670">
    <property type="protein sequence ID" value="AUX27649.1"/>
    <property type="molecule type" value="Genomic_DNA"/>
</dbReference>
<dbReference type="OrthoDB" id="5366167at2"/>
<name>A0A4P2QD90_SORCE</name>
<dbReference type="PANTHER" id="PTHR43245">
    <property type="entry name" value="BIFUNCTIONAL POLYMYXIN RESISTANCE PROTEIN ARNA"/>
    <property type="match status" value="1"/>
</dbReference>
<gene>
    <name evidence="2" type="primary">galE</name>
    <name evidence="2" type="ORF">SOCEGT47_082470</name>
</gene>